<protein>
    <submittedName>
        <fullName evidence="3">Uncharacterized protein</fullName>
    </submittedName>
</protein>
<evidence type="ECO:0000313" key="2">
    <source>
        <dbReference type="Proteomes" id="UP000887572"/>
    </source>
</evidence>
<dbReference type="AlphaFoldDB" id="A0A914IES1"/>
<dbReference type="Proteomes" id="UP000887572">
    <property type="component" value="Unplaced"/>
</dbReference>
<evidence type="ECO:0000313" key="3">
    <source>
        <dbReference type="WBParaSite" id="Gr19_v10_g9237.t1"/>
    </source>
</evidence>
<evidence type="ECO:0000256" key="1">
    <source>
        <dbReference type="SAM" id="MobiDB-lite"/>
    </source>
</evidence>
<accession>A0A914IES1</accession>
<feature type="region of interest" description="Disordered" evidence="1">
    <location>
        <begin position="1"/>
        <end position="32"/>
    </location>
</feature>
<organism evidence="2 3">
    <name type="scientific">Globodera rostochiensis</name>
    <name type="common">Golden nematode worm</name>
    <name type="synonym">Heterodera rostochiensis</name>
    <dbReference type="NCBI Taxonomy" id="31243"/>
    <lineage>
        <taxon>Eukaryota</taxon>
        <taxon>Metazoa</taxon>
        <taxon>Ecdysozoa</taxon>
        <taxon>Nematoda</taxon>
        <taxon>Chromadorea</taxon>
        <taxon>Rhabditida</taxon>
        <taxon>Tylenchina</taxon>
        <taxon>Tylenchomorpha</taxon>
        <taxon>Tylenchoidea</taxon>
        <taxon>Heteroderidae</taxon>
        <taxon>Heteroderinae</taxon>
        <taxon>Globodera</taxon>
    </lineage>
</organism>
<sequence>MGRPGSSVGRAAHGLVKDVGSSPPGANILSENEGELNSKGRVYVVVQVQRYQATIAPVGGRRVTWPHFVSIRDDLPSARTERPLQVGDLLELKQFDWREGFRFLLNVEDGVDITAWLNNGQIKAQAVAKEVSLLELKLSQQPLG</sequence>
<dbReference type="WBParaSite" id="Gr19_v10_g9237.t1">
    <property type="protein sequence ID" value="Gr19_v10_g9237.t1"/>
    <property type="gene ID" value="Gr19_v10_g9237"/>
</dbReference>
<proteinExistence type="predicted"/>
<name>A0A914IES1_GLORO</name>
<keyword evidence="2" id="KW-1185">Reference proteome</keyword>
<reference evidence="3" key="1">
    <citation type="submission" date="2022-11" db="UniProtKB">
        <authorList>
            <consortium name="WormBaseParasite"/>
        </authorList>
    </citation>
    <scope>IDENTIFICATION</scope>
</reference>